<evidence type="ECO:0000256" key="1">
    <source>
        <dbReference type="SAM" id="MobiDB-lite"/>
    </source>
</evidence>
<dbReference type="WBParaSite" id="ASIM_0001552501-mRNA-1">
    <property type="protein sequence ID" value="ASIM_0001552501-mRNA-1"/>
    <property type="gene ID" value="ASIM_0001552501"/>
</dbReference>
<feature type="region of interest" description="Disordered" evidence="1">
    <location>
        <begin position="1"/>
        <end position="25"/>
    </location>
</feature>
<organism evidence="4">
    <name type="scientific">Anisakis simplex</name>
    <name type="common">Herring worm</name>
    <dbReference type="NCBI Taxonomy" id="6269"/>
    <lineage>
        <taxon>Eukaryota</taxon>
        <taxon>Metazoa</taxon>
        <taxon>Ecdysozoa</taxon>
        <taxon>Nematoda</taxon>
        <taxon>Chromadorea</taxon>
        <taxon>Rhabditida</taxon>
        <taxon>Spirurina</taxon>
        <taxon>Ascaridomorpha</taxon>
        <taxon>Ascaridoidea</taxon>
        <taxon>Anisakidae</taxon>
        <taxon>Anisakis</taxon>
        <taxon>Anisakis simplex complex</taxon>
    </lineage>
</organism>
<reference evidence="4" key="1">
    <citation type="submission" date="2017-02" db="UniProtKB">
        <authorList>
            <consortium name="WormBaseParasite"/>
        </authorList>
    </citation>
    <scope>IDENTIFICATION</scope>
</reference>
<name>A0A0M3K3I4_ANISI</name>
<evidence type="ECO:0000313" key="3">
    <source>
        <dbReference type="Proteomes" id="UP000267096"/>
    </source>
</evidence>
<sequence>MPSGSVSSSTPSTATIHQQRKARRKWTSAFRVMQSLHRLKHPPMHHHQHHAHHEVGCSCLATSDFSFSISSNACVLSQN</sequence>
<dbReference type="Proteomes" id="UP000267096">
    <property type="component" value="Unassembled WGS sequence"/>
</dbReference>
<proteinExistence type="predicted"/>
<evidence type="ECO:0000313" key="4">
    <source>
        <dbReference type="WBParaSite" id="ASIM_0001552501-mRNA-1"/>
    </source>
</evidence>
<keyword evidence="3" id="KW-1185">Reference proteome</keyword>
<reference evidence="2 3" key="2">
    <citation type="submission" date="2018-11" db="EMBL/GenBank/DDBJ databases">
        <authorList>
            <consortium name="Pathogen Informatics"/>
        </authorList>
    </citation>
    <scope>NUCLEOTIDE SEQUENCE [LARGE SCALE GENOMIC DNA]</scope>
</reference>
<accession>A0A0M3K3I4</accession>
<protein>
    <submittedName>
        <fullName evidence="4">Secreted protein</fullName>
    </submittedName>
</protein>
<gene>
    <name evidence="2" type="ORF">ASIM_LOCUS14932</name>
</gene>
<dbReference type="EMBL" id="UYRR01032007">
    <property type="protein sequence ID" value="VDK53729.1"/>
    <property type="molecule type" value="Genomic_DNA"/>
</dbReference>
<feature type="compositionally biased region" description="Low complexity" evidence="1">
    <location>
        <begin position="1"/>
        <end position="13"/>
    </location>
</feature>
<evidence type="ECO:0000313" key="2">
    <source>
        <dbReference type="EMBL" id="VDK53729.1"/>
    </source>
</evidence>
<dbReference type="AlphaFoldDB" id="A0A0M3K3I4"/>